<dbReference type="GO" id="GO:0007165">
    <property type="term" value="P:signal transduction"/>
    <property type="evidence" value="ECO:0007669"/>
    <property type="project" value="UniProtKB-KW"/>
</dbReference>
<dbReference type="InterPro" id="IPR004090">
    <property type="entry name" value="Chemotax_Me-accpt_rcpt"/>
</dbReference>
<keyword evidence="3" id="KW-1133">Transmembrane helix</keyword>
<organism evidence="5">
    <name type="scientific">hydrothermal vent metagenome</name>
    <dbReference type="NCBI Taxonomy" id="652676"/>
    <lineage>
        <taxon>unclassified sequences</taxon>
        <taxon>metagenomes</taxon>
        <taxon>ecological metagenomes</taxon>
    </lineage>
</organism>
<feature type="transmembrane region" description="Helical" evidence="3">
    <location>
        <begin position="34"/>
        <end position="53"/>
    </location>
</feature>
<dbReference type="GO" id="GO:0004888">
    <property type="term" value="F:transmembrane signaling receptor activity"/>
    <property type="evidence" value="ECO:0007669"/>
    <property type="project" value="InterPro"/>
</dbReference>
<feature type="domain" description="Methyl-accepting transducer" evidence="4">
    <location>
        <begin position="127"/>
        <end position="285"/>
    </location>
</feature>
<sequence>MSCLGEAILDNGISEHVSSHTGAMSPVSELDSTVIAQVMTVLLGAGAATALFFTGDTVLMSVGGAFLIAGIASAVYIKKLSSNSKQSVNIKHAKETLQYQEYVWSLESLCQQIMPILSRQIESSNMQTEQSINELSGGFSALASQLENVISASQSRSSNLGDGQGIINLFNESENSLKIVVDSLESSLSLEDRLLNEVQGLSAQTSELNEMAGAVGQIADQINLLALNAAIEAARAGEHGRGFAVVADEVRKLASMSADTGQKMIEKVTNIVDAVNDTQKQAEDSITHNRSVVADGKTTIDSVFLRLQNTIKTLQDDSSSLRSSSEDIKDQVSNVLVSFQFQDRVSQILKKVLDDMKTMVENINGSQSQRLNGKVLIPINFEEQITQMKKCYTTEEQHYMHNNSQVHSGPDATETDLTLF</sequence>
<accession>A0A3B0WFK3</accession>
<dbReference type="EMBL" id="UOFD01000025">
    <property type="protein sequence ID" value="VAW51220.1"/>
    <property type="molecule type" value="Genomic_DNA"/>
</dbReference>
<name>A0A3B0WFK3_9ZZZZ</name>
<evidence type="ECO:0000313" key="5">
    <source>
        <dbReference type="EMBL" id="VAW51220.1"/>
    </source>
</evidence>
<keyword evidence="1" id="KW-0807">Transducer</keyword>
<feature type="transmembrane region" description="Helical" evidence="3">
    <location>
        <begin position="59"/>
        <end position="77"/>
    </location>
</feature>
<dbReference type="Pfam" id="PF00015">
    <property type="entry name" value="MCPsignal"/>
    <property type="match status" value="1"/>
</dbReference>
<dbReference type="PANTHER" id="PTHR32089">
    <property type="entry name" value="METHYL-ACCEPTING CHEMOTAXIS PROTEIN MCPB"/>
    <property type="match status" value="1"/>
</dbReference>
<dbReference type="GO" id="GO:0016020">
    <property type="term" value="C:membrane"/>
    <property type="evidence" value="ECO:0007669"/>
    <property type="project" value="InterPro"/>
</dbReference>
<dbReference type="SUPFAM" id="SSF58104">
    <property type="entry name" value="Methyl-accepting chemotaxis protein (MCP) signaling domain"/>
    <property type="match status" value="1"/>
</dbReference>
<evidence type="ECO:0000256" key="1">
    <source>
        <dbReference type="ARBA" id="ARBA00023224"/>
    </source>
</evidence>
<gene>
    <name evidence="5" type="ORF">MNBD_GAMMA06-2178</name>
</gene>
<evidence type="ECO:0000256" key="2">
    <source>
        <dbReference type="ARBA" id="ARBA00029447"/>
    </source>
</evidence>
<evidence type="ECO:0000259" key="4">
    <source>
        <dbReference type="PROSITE" id="PS50111"/>
    </source>
</evidence>
<keyword evidence="3" id="KW-0812">Transmembrane</keyword>
<keyword evidence="3" id="KW-0472">Membrane</keyword>
<evidence type="ECO:0000256" key="3">
    <source>
        <dbReference type="SAM" id="Phobius"/>
    </source>
</evidence>
<dbReference type="PROSITE" id="PS50111">
    <property type="entry name" value="CHEMOTAXIS_TRANSDUC_2"/>
    <property type="match status" value="1"/>
</dbReference>
<reference evidence="5" key="1">
    <citation type="submission" date="2018-06" db="EMBL/GenBank/DDBJ databases">
        <authorList>
            <person name="Zhirakovskaya E."/>
        </authorList>
    </citation>
    <scope>NUCLEOTIDE SEQUENCE</scope>
</reference>
<dbReference type="PRINTS" id="PR00260">
    <property type="entry name" value="CHEMTRNSDUCR"/>
</dbReference>
<protein>
    <submittedName>
        <fullName evidence="5">Methyl-accepting chemotaxis protein</fullName>
    </submittedName>
</protein>
<dbReference type="GO" id="GO:0006935">
    <property type="term" value="P:chemotaxis"/>
    <property type="evidence" value="ECO:0007669"/>
    <property type="project" value="InterPro"/>
</dbReference>
<dbReference type="InterPro" id="IPR004089">
    <property type="entry name" value="MCPsignal_dom"/>
</dbReference>
<comment type="similarity">
    <text evidence="2">Belongs to the methyl-accepting chemotaxis (MCP) protein family.</text>
</comment>
<proteinExistence type="inferred from homology"/>
<dbReference type="PANTHER" id="PTHR32089:SF112">
    <property type="entry name" value="LYSOZYME-LIKE PROTEIN-RELATED"/>
    <property type="match status" value="1"/>
</dbReference>
<dbReference type="AlphaFoldDB" id="A0A3B0WFK3"/>
<dbReference type="SMART" id="SM00283">
    <property type="entry name" value="MA"/>
    <property type="match status" value="1"/>
</dbReference>
<dbReference type="Gene3D" id="1.10.287.950">
    <property type="entry name" value="Methyl-accepting chemotaxis protein"/>
    <property type="match status" value="1"/>
</dbReference>